<organism evidence="3 4">
    <name type="scientific">Streptomyces huasconensis</name>
    <dbReference type="NCBI Taxonomy" id="1854574"/>
    <lineage>
        <taxon>Bacteria</taxon>
        <taxon>Bacillati</taxon>
        <taxon>Actinomycetota</taxon>
        <taxon>Actinomycetes</taxon>
        <taxon>Kitasatosporales</taxon>
        <taxon>Streptomycetaceae</taxon>
        <taxon>Streptomyces</taxon>
    </lineage>
</organism>
<keyword evidence="4" id="KW-1185">Reference proteome</keyword>
<dbReference type="EMBL" id="JBEYRS010000007">
    <property type="protein sequence ID" value="MEW2363980.1"/>
    <property type="molecule type" value="Genomic_DNA"/>
</dbReference>
<sequence>MSRKDVAVKESALHIYDAQKRPERTFPSFVGKSVPGKKEPLLRPVDRKKHDENRDKSIRECTKVLGTYTGNGLECDEYLFTSTKEGSTKGDNRFPVRLIDGKDNRKGGDRINELYTLDRIPDGDPCYVKITDWTGSSMALLTDQSVAATPGRGVLEVYDAEAYLGDSAALDAAEQQVVAGNGYHLYLLSLQPAIPAHITIRIWDTVPEAPTDAEGHIPVSIESVTGILVVNQLEFGPAGEIPLPRPGVYEGRAWWSDRQAAADYYNSYLEQDIEDWTSEQTRDYLTQCPAKERYVLDLAYTGDPEPLGEHEADH</sequence>
<protein>
    <submittedName>
        <fullName evidence="3">NucA/NucB deoxyribonuclease domain-containing protein</fullName>
    </submittedName>
</protein>
<gene>
    <name evidence="3" type="ORF">AB0887_18825</name>
</gene>
<evidence type="ECO:0000259" key="2">
    <source>
        <dbReference type="Pfam" id="PF14040"/>
    </source>
</evidence>
<dbReference type="InterPro" id="IPR029476">
    <property type="entry name" value="DNase_NucA_NucB"/>
</dbReference>
<feature type="region of interest" description="Disordered" evidence="1">
    <location>
        <begin position="26"/>
        <end position="54"/>
    </location>
</feature>
<accession>A0ABV3LWZ8</accession>
<comment type="caution">
    <text evidence="3">The sequence shown here is derived from an EMBL/GenBank/DDBJ whole genome shotgun (WGS) entry which is preliminary data.</text>
</comment>
<proteinExistence type="predicted"/>
<dbReference type="Proteomes" id="UP001553843">
    <property type="component" value="Unassembled WGS sequence"/>
</dbReference>
<feature type="compositionally biased region" description="Basic and acidic residues" evidence="1">
    <location>
        <begin position="36"/>
        <end position="54"/>
    </location>
</feature>
<feature type="domain" description="Deoxyribonuclease NucA/NucB" evidence="2">
    <location>
        <begin position="56"/>
        <end position="128"/>
    </location>
</feature>
<name>A0ABV3LWZ8_9ACTN</name>
<dbReference type="Pfam" id="PF14040">
    <property type="entry name" value="DNase_NucA_NucB"/>
    <property type="match status" value="1"/>
</dbReference>
<reference evidence="3 4" key="1">
    <citation type="submission" date="2024-06" db="EMBL/GenBank/DDBJ databases">
        <title>The Natural Products Discovery Center: Release of the First 8490 Sequenced Strains for Exploring Actinobacteria Biosynthetic Diversity.</title>
        <authorList>
            <person name="Kalkreuter E."/>
            <person name="Kautsar S.A."/>
            <person name="Yang D."/>
            <person name="Bader C.D."/>
            <person name="Teijaro C.N."/>
            <person name="Fluegel L."/>
            <person name="Davis C.M."/>
            <person name="Simpson J.R."/>
            <person name="Lauterbach L."/>
            <person name="Steele A.D."/>
            <person name="Gui C."/>
            <person name="Meng S."/>
            <person name="Li G."/>
            <person name="Viehrig K."/>
            <person name="Ye F."/>
            <person name="Su P."/>
            <person name="Kiefer A.F."/>
            <person name="Nichols A."/>
            <person name="Cepeda A.J."/>
            <person name="Yan W."/>
            <person name="Fan B."/>
            <person name="Jiang Y."/>
            <person name="Adhikari A."/>
            <person name="Zheng C.-J."/>
            <person name="Schuster L."/>
            <person name="Cowan T.M."/>
            <person name="Smanski M.J."/>
            <person name="Chevrette M.G."/>
            <person name="De Carvalho L.P.S."/>
            <person name="Shen B."/>
        </authorList>
    </citation>
    <scope>NUCLEOTIDE SEQUENCE [LARGE SCALE GENOMIC DNA]</scope>
    <source>
        <strain evidence="3 4">NPDC047833</strain>
    </source>
</reference>
<evidence type="ECO:0000256" key="1">
    <source>
        <dbReference type="SAM" id="MobiDB-lite"/>
    </source>
</evidence>
<evidence type="ECO:0000313" key="3">
    <source>
        <dbReference type="EMBL" id="MEW2363980.1"/>
    </source>
</evidence>
<evidence type="ECO:0000313" key="4">
    <source>
        <dbReference type="Proteomes" id="UP001553843"/>
    </source>
</evidence>
<dbReference type="RefSeq" id="WP_359780215.1">
    <property type="nucleotide sequence ID" value="NZ_JBEYRR010000007.1"/>
</dbReference>